<accession>A0ABT2WQN2</accession>
<organism evidence="2 3">
    <name type="scientific">Ruegeria marisflavi</name>
    <dbReference type="NCBI Taxonomy" id="2984152"/>
    <lineage>
        <taxon>Bacteria</taxon>
        <taxon>Pseudomonadati</taxon>
        <taxon>Pseudomonadota</taxon>
        <taxon>Alphaproteobacteria</taxon>
        <taxon>Rhodobacterales</taxon>
        <taxon>Roseobacteraceae</taxon>
        <taxon>Ruegeria</taxon>
    </lineage>
</organism>
<sequence length="431" mass="46864">MPTARNVSSVKKCFLSGTHRTADPTDTWARIKPLFPDIGITRVADVTGLDCIGIPVCNAIRPNARSLSVSQGKGVGLPQARVSAAMEAIELFHAERTLGDVERTSFTRIGRGNAVDPRDLSLLRGEARGLSGIPIHWVQGHNLINDRLVHVPRDLVSCDLRRDAPTDGIFLTSSNGLGAGNTNEEAILHAVCEVVERDATCLHQAASGRFGGEPALVDPDTIDDPLCLWLMEQITSAEIDLHVWVQLSDLPIPSFGCAISDSHGGKFPGAPIGTFQGYGCHPDRGIALSRAITEAVQSRLTYIAGARDDLFRDDYASIQTARNRRGWLSWLEGKGPMIDFRHSPSWASDAVSFDLETMLEMLARQGFDQVVSVDLTLTRIGIPVVKVIIPGLVEPTIGNQAPRGKRVDGFLERLNLSMAGMYDKRRMGYLA</sequence>
<dbReference type="Pfam" id="PF02624">
    <property type="entry name" value="YcaO"/>
    <property type="match status" value="1"/>
</dbReference>
<gene>
    <name evidence="2" type="ORF">OEZ49_09180</name>
</gene>
<dbReference type="NCBIfam" id="TIGR00702">
    <property type="entry name" value="YcaO-type kinase domain"/>
    <property type="match status" value="1"/>
</dbReference>
<dbReference type="PANTHER" id="PTHR37809:SF1">
    <property type="entry name" value="RIBOSOMAL PROTEIN S12 METHYLTHIOTRANSFERASE ACCESSORY FACTOR YCAO"/>
    <property type="match status" value="1"/>
</dbReference>
<dbReference type="Gene3D" id="3.30.1330.230">
    <property type="match status" value="2"/>
</dbReference>
<dbReference type="PROSITE" id="PS51664">
    <property type="entry name" value="YCAO"/>
    <property type="match status" value="1"/>
</dbReference>
<comment type="caution">
    <text evidence="2">The sequence shown here is derived from an EMBL/GenBank/DDBJ whole genome shotgun (WGS) entry which is preliminary data.</text>
</comment>
<proteinExistence type="predicted"/>
<evidence type="ECO:0000313" key="3">
    <source>
        <dbReference type="Proteomes" id="UP001321014"/>
    </source>
</evidence>
<reference evidence="2 3" key="1">
    <citation type="submission" date="2022-10" db="EMBL/GenBank/DDBJ databases">
        <title>Ruegeria sp. nov., isolated from ocean surface water.</title>
        <authorList>
            <person name="He W."/>
            <person name="Wang L."/>
            <person name="Zhang D.-F."/>
        </authorList>
    </citation>
    <scope>NUCLEOTIDE SEQUENCE [LARGE SCALE GENOMIC DNA]</scope>
    <source>
        <strain evidence="2 3">WL0004</strain>
    </source>
</reference>
<feature type="domain" description="YcaO" evidence="1">
    <location>
        <begin position="72"/>
        <end position="431"/>
    </location>
</feature>
<dbReference type="InterPro" id="IPR003776">
    <property type="entry name" value="YcaO-like_dom"/>
</dbReference>
<evidence type="ECO:0000313" key="2">
    <source>
        <dbReference type="EMBL" id="MCU9837938.1"/>
    </source>
</evidence>
<dbReference type="RefSeq" id="WP_263388019.1">
    <property type="nucleotide sequence ID" value="NZ_JAOVQN010000007.1"/>
</dbReference>
<protein>
    <submittedName>
        <fullName evidence="2">YcaO-like family protein</fullName>
    </submittedName>
</protein>
<dbReference type="EMBL" id="JAOVQN010000007">
    <property type="protein sequence ID" value="MCU9837938.1"/>
    <property type="molecule type" value="Genomic_DNA"/>
</dbReference>
<name>A0ABT2WQN2_9RHOB</name>
<dbReference type="Proteomes" id="UP001321014">
    <property type="component" value="Unassembled WGS sequence"/>
</dbReference>
<evidence type="ECO:0000259" key="1">
    <source>
        <dbReference type="PROSITE" id="PS51664"/>
    </source>
</evidence>
<keyword evidence="3" id="KW-1185">Reference proteome</keyword>
<dbReference type="PANTHER" id="PTHR37809">
    <property type="entry name" value="RIBOSOMAL PROTEIN S12 METHYLTHIOTRANSFERASE ACCESSORY FACTOR YCAO"/>
    <property type="match status" value="1"/>
</dbReference>